<feature type="coiled-coil region" evidence="1">
    <location>
        <begin position="123"/>
        <end position="157"/>
    </location>
</feature>
<sequence>MLRPNTKSSIASNKIYNKDGTFAKVINNIEKNMNTLKNWELFEITHNTLQDYALKAIEWHEKADKKLKSMFYTAQEQLQYKAKQMQTLDKMWNIKTRGKGKAPALSYREDILAQFLLYYEDILAQSKRQMQQIENCYNELKNQLHNLQNAKKELAKSQPYEVQRLISVFHYFRLLLNSEKKIRALEQITDNLWKDIRNMKYMSRCIRGWVKDFLEQSTLPSHQQEKHAKRTSLLDNENLKLAAHIWLCFISPKDRSPLVLKKELETNIFPKLLGVPITILEKTT</sequence>
<evidence type="ECO:0000313" key="2">
    <source>
        <dbReference type="EMBL" id="CAG8828644.1"/>
    </source>
</evidence>
<gene>
    <name evidence="2" type="ORF">GMARGA_LOCUS29763</name>
</gene>
<protein>
    <submittedName>
        <fullName evidence="2">13194_t:CDS:1</fullName>
    </submittedName>
</protein>
<proteinExistence type="predicted"/>
<dbReference type="Proteomes" id="UP000789901">
    <property type="component" value="Unassembled WGS sequence"/>
</dbReference>
<keyword evidence="1" id="KW-0175">Coiled coil</keyword>
<comment type="caution">
    <text evidence="2">The sequence shown here is derived from an EMBL/GenBank/DDBJ whole genome shotgun (WGS) entry which is preliminary data.</text>
</comment>
<evidence type="ECO:0000256" key="1">
    <source>
        <dbReference type="SAM" id="Coils"/>
    </source>
</evidence>
<evidence type="ECO:0000313" key="3">
    <source>
        <dbReference type="Proteomes" id="UP000789901"/>
    </source>
</evidence>
<keyword evidence="3" id="KW-1185">Reference proteome</keyword>
<dbReference type="EMBL" id="CAJVQB010040639">
    <property type="protein sequence ID" value="CAG8828644.1"/>
    <property type="molecule type" value="Genomic_DNA"/>
</dbReference>
<organism evidence="2 3">
    <name type="scientific">Gigaspora margarita</name>
    <dbReference type="NCBI Taxonomy" id="4874"/>
    <lineage>
        <taxon>Eukaryota</taxon>
        <taxon>Fungi</taxon>
        <taxon>Fungi incertae sedis</taxon>
        <taxon>Mucoromycota</taxon>
        <taxon>Glomeromycotina</taxon>
        <taxon>Glomeromycetes</taxon>
        <taxon>Diversisporales</taxon>
        <taxon>Gigasporaceae</taxon>
        <taxon>Gigaspora</taxon>
    </lineage>
</organism>
<name>A0ABN7WDQ0_GIGMA</name>
<accession>A0ABN7WDQ0</accession>
<reference evidence="2 3" key="1">
    <citation type="submission" date="2021-06" db="EMBL/GenBank/DDBJ databases">
        <authorList>
            <person name="Kallberg Y."/>
            <person name="Tangrot J."/>
            <person name="Rosling A."/>
        </authorList>
    </citation>
    <scope>NUCLEOTIDE SEQUENCE [LARGE SCALE GENOMIC DNA]</scope>
    <source>
        <strain evidence="2 3">120-4 pot B 10/14</strain>
    </source>
</reference>